<feature type="compositionally biased region" description="Polar residues" evidence="1">
    <location>
        <begin position="1"/>
        <end position="12"/>
    </location>
</feature>
<feature type="region of interest" description="Disordered" evidence="1">
    <location>
        <begin position="1"/>
        <end position="23"/>
    </location>
</feature>
<dbReference type="EMBL" id="KN421074">
    <property type="protein sequence ID" value="KHG22233.1"/>
    <property type="molecule type" value="Genomic_DNA"/>
</dbReference>
<organism evidence="2 3">
    <name type="scientific">Gossypium arboreum</name>
    <name type="common">Tree cotton</name>
    <name type="synonym">Gossypium nanking</name>
    <dbReference type="NCBI Taxonomy" id="29729"/>
    <lineage>
        <taxon>Eukaryota</taxon>
        <taxon>Viridiplantae</taxon>
        <taxon>Streptophyta</taxon>
        <taxon>Embryophyta</taxon>
        <taxon>Tracheophyta</taxon>
        <taxon>Spermatophyta</taxon>
        <taxon>Magnoliopsida</taxon>
        <taxon>eudicotyledons</taxon>
        <taxon>Gunneridae</taxon>
        <taxon>Pentapetalae</taxon>
        <taxon>rosids</taxon>
        <taxon>malvids</taxon>
        <taxon>Malvales</taxon>
        <taxon>Malvaceae</taxon>
        <taxon>Malvoideae</taxon>
        <taxon>Gossypium</taxon>
    </lineage>
</organism>
<evidence type="ECO:0000313" key="3">
    <source>
        <dbReference type="Proteomes" id="UP000032142"/>
    </source>
</evidence>
<name>A0A0B0P685_GOSAR</name>
<reference evidence="3" key="1">
    <citation type="submission" date="2014-09" db="EMBL/GenBank/DDBJ databases">
        <authorList>
            <person name="Mudge J."/>
            <person name="Ramaraj T."/>
            <person name="Lindquist I.E."/>
            <person name="Bharti A.K."/>
            <person name="Sundararajan A."/>
            <person name="Cameron C.T."/>
            <person name="Woodward J.E."/>
            <person name="May G.D."/>
            <person name="Brubaker C."/>
            <person name="Broadhvest J."/>
            <person name="Wilkins T.A."/>
        </authorList>
    </citation>
    <scope>NUCLEOTIDE SEQUENCE</scope>
    <source>
        <strain evidence="3">cv. AKA8401</strain>
    </source>
</reference>
<evidence type="ECO:0000313" key="2">
    <source>
        <dbReference type="EMBL" id="KHG22233.1"/>
    </source>
</evidence>
<gene>
    <name evidence="2" type="ORF">F383_27026</name>
</gene>
<sequence length="68" mass="8063">MAWTSSHEQTTRPCPFGKRVPVEPKFSPIRKRPILRALRHSKDYKYTLEEEKRGYAEKEARNCSRKAD</sequence>
<accession>A0A0B0P685</accession>
<keyword evidence="3" id="KW-1185">Reference proteome</keyword>
<dbReference type="Proteomes" id="UP000032142">
    <property type="component" value="Unassembled WGS sequence"/>
</dbReference>
<dbReference type="AlphaFoldDB" id="A0A0B0P685"/>
<protein>
    <submittedName>
        <fullName evidence="2">Uncharacterized protein</fullName>
    </submittedName>
</protein>
<proteinExistence type="predicted"/>
<evidence type="ECO:0000256" key="1">
    <source>
        <dbReference type="SAM" id="MobiDB-lite"/>
    </source>
</evidence>